<feature type="region of interest" description="Disordered" evidence="4">
    <location>
        <begin position="3159"/>
        <end position="3185"/>
    </location>
</feature>
<dbReference type="CDD" id="cd19540">
    <property type="entry name" value="LCL_NRPS-like"/>
    <property type="match status" value="1"/>
</dbReference>
<dbReference type="InterPro" id="IPR045851">
    <property type="entry name" value="AMP-bd_C_sf"/>
</dbReference>
<feature type="region of interest" description="Disordered" evidence="4">
    <location>
        <begin position="965"/>
        <end position="994"/>
    </location>
</feature>
<dbReference type="PROSITE" id="PS00012">
    <property type="entry name" value="PHOSPHOPANTETHEINE"/>
    <property type="match status" value="2"/>
</dbReference>
<dbReference type="InterPro" id="IPR000873">
    <property type="entry name" value="AMP-dep_synth/lig_dom"/>
</dbReference>
<evidence type="ECO:0000313" key="7">
    <source>
        <dbReference type="Proteomes" id="UP001500888"/>
    </source>
</evidence>
<evidence type="ECO:0000259" key="5">
    <source>
        <dbReference type="PROSITE" id="PS50075"/>
    </source>
</evidence>
<dbReference type="Gene3D" id="3.30.300.30">
    <property type="match status" value="3"/>
</dbReference>
<dbReference type="PANTHER" id="PTHR45527:SF1">
    <property type="entry name" value="FATTY ACID SYNTHASE"/>
    <property type="match status" value="1"/>
</dbReference>
<feature type="domain" description="Carrier" evidence="5">
    <location>
        <begin position="3084"/>
        <end position="3159"/>
    </location>
</feature>
<dbReference type="Gene3D" id="2.30.38.10">
    <property type="entry name" value="Luciferase, Domain 3"/>
    <property type="match status" value="2"/>
</dbReference>
<dbReference type="PROSITE" id="PS00455">
    <property type="entry name" value="AMP_BINDING"/>
    <property type="match status" value="2"/>
</dbReference>
<sequence length="3185" mass="337892">MTVSPTTLTDAQRALLARMTAAPGERDGLFPATAAQSALWFLDQLTPGESAYHMPALLRLRGPLAQERLAGALQGAVDRHEALRTTFVGVGGRPLQRVARRSAHHLATVDATGRDLGEVLVEAAKEAHAPFDLKEGPLLRSVLWRLGEDDHLLLLVAHHIVADGWSVGVLLEELAADISDHRLPPYPVEQAQPVDLALREISSARNGALARNGGAVRFWVETLAGAGPSGLPERVDEPADRACGTVRLPLHRELAERVREFARERRTTDHAVYLSALAALCHRMTGRTDVVVGVPFARRDTPDTQRTVGFLVNTLPLRITWDGDPAFAELATITARALRDAMAHGEVPFDLIRERVTEARQGDRAPLFDIMLTVDPELLPGGRLGGLDVEPIPLQPRSAKFPLTLGIGYSAGEPFLTCEYDTGRFDAGLAQSLSSSLVTLLGAAISAPWTPLAEIALPAAAPQARLGHGPDLPDVLAGAGLGEAVAGVAATDPGRLALADQERRLTYGELMAEADRLAAVLRSECAGATLARRPVAVCLERGVDQAVACLAVVRAGGHYLALDPADPVERHWNLIAESDPCLLVTTSEILLALGPAGVRTISLDRLGPRTQDAYEPPPGWPGAPAAVIQPGGPVPGSACLLLTHEAVARPAAGARAAIDALPAGGASPGRVCLLTGAVSSSVALWELWTTLLTGSSGVILPPGALTPEAVGAAVREHGVTTALLTTRLFREIVHDDPEALEPLTELLIGGEALSARHVRAAGRSLGRTTLAGVYGPPEGPAVAVAGRAGGSARSGVPEASCGLPVAGVEVHVLDAALRPVPVEAVGEIYLGGPAIATGYLNRPALTAERFVPSPFGTGRRLFRTGDRGRSRADGTLVVTAAQDRRLEIGGRHVAASEVEARLATHPRVADVLLAVRDDERGESRLVAYVVPGGGEPRHHELRELASAHLPAAAVPDAFLTVERIPLDGDGRPDVDALPRPAPARESTEPEPPATDLERLVARAWADALGRDVRGISRSDDFFRLGGHSLLATRVVARLADELSRPVPVQVVFDHPTLAASAEALSDVGEGEAIPPVVPVRDRDRMPLSFAQQRLWFMHQYDPAGSQFNMPLAVRLRGDLDVEALHGALNLVVDRHETLRTTFEADGDVPRPRIRADHGLVVAVVDAEHRGVDADRVLRQAALAPFDLTGDLPIRAVLVRSAAAEHVLLVVVHHIACDGWSVGVLAAELSAAYAALRDGRTPALPELPVQYGDFSAWQRDRLSGEVLRAELEHWTRALAGAPPVLHLPGDHPRPPVFRHRGRTLPIGLGTGPGEAVRRIAAEHDLTPFMVLLTALAVVLRHCAGQEEVVVGTPVAGRPRPEVENLIGCFIDVLPLRVDVSGDPSVKELLARVRRVCVEAYAHQQVPFERLVAHLRPERDLSRTPVFQVMLALQSGPAPALDLDGVEAAPYPMDNGTAQHDLSLWLRDEPGRITGHVEFNRDVFEQDGVTRLVARLGTVLEWLADAGPGDPVSGVDVVPAAGLAAVGEAGTGAEAVVPGGSVADVLLDGRDFAVADGERLTEELSRDQVAEMARSIAGSLAARGVRRGDAVGVMLPRSPLVVPVLLGVWLAGAAYVPLDPEFPAKRLGFMIADSGARVVIGAAGLVDRVAGPGLDIVVLEELPASVAAPAVTVSGTDLAYVMYTSGSTGRPKGVMVPHAAVLNLLASMVAEPGLGPDDVLVAVTTLSFDISVLELFGPLLAGARLVVAGAAQAADPVLLAELVDACGATVTQATPATWRLLLESDRRPARPLRVWSGGEALPPEVAAGLLAAGHTVVNLYGPTETTIWSAAGEVGDPGRITLGRAVANTRLYVLDDRMRPVPAGAVGELHIGGAGVARGYLGRPGLTAERFVPSPFAADERLYRTGDLARFGSDGSLSFAGRADGQVKVRGHRIELGEVETRLAGHPEVAEAVVTVRDDRLVAYIVTGPTPPSLAELRDHLRDLLPEYMIPSALVVLDQIPRTLNGKTDRNALPAPPGLRPSAGRVAPRTPLEAVVLQVFGDVLGAGTDTISVLDDFFGLGGHSMLATRAAGRLSRILRRRVSLRQLFEHPTAAALAAELASATGQEHDRPPLVPAGGHEPAPLSFAQRRLWFLHRLEGSGATYNIPLALRLSGPLDRTALAAALDDVVARHESLRTVFPDVEGAVHQVVLDPGAAAVPMEIVDTTEEGLRARLDAASLHGFDLAREIPLRAWLFAAGPDEHVLLLVIHHIAGDEASLRPFLRDLAHAYLARRQGRAPRWSPLPVQYRDYAIWQRRALGVPGDPAGPLGGQLAYWREALRDLPAELRLPADHRRPAVATHRGDTVGFRLGAETLQELRDLARQSGVTPFMVVQAAVAALLTRLGAGTDIPLGTPVDARGHEALDDLIGLFLNTLVLRTDTSGDPTFRRLLARVRETDLVAQEHAELPFEQLVEALNPARSLSTHPLFQVVVAYQSAPPPVLDLPQPAVRVEEVRPVAAKFDLGFAFNEHPDGIEGNLVYALDLFDRETAVAIVDRLERLLRGAAADPDRPIGDIPVLSEDERRRLALDWNDTASEVPDECWPDSFEAQVARDPGRVAIVFEDRSLTYAELDAAANRLAHLLIERGAGPERLVALALPRSPELFVALIAVLKSGSGYLPLDTDNPAARIRFMLADARPVLLLATRETAPALPPDAPVILLDDPAVAASLAGRPGTAPTDADRARPLSTGNTAYVIYTSGSTGEPKGVIVTHAGVPSLVATAVERFQVNSGSRILQFASVGFDVAFWELSMALHTGARLVVVPADRRVSGAPLTGYIAEHGVTHLALPPSLLAVLPPGCDLPPDVTVLTGSETVPAEVVTRFSPGRRLLNAYGPTEATVNSTLWEATAGWDGDSVPIGRPDSNTRTFVLDPALRMVPPGVVGELFISGPGLARGYAGRPGATAAVFVPDPFGPPGSRMYRTGDLARWTAAGVLEFAGRTDAQVKIRGFRIEPGEIEAALVRHPDVLEAVVVPGATRAGGTRLIAYVGTGRAGEGAITGLRAHVAETLPGYMVPSMFVLLDELPRAANGKVDRERLPEPVAQADTVLDPPETDLERAVAAVVREVLEVPAIGLQDDLFELGGHSLQIPRIAARLAERTGVEIALRDVFLAPTVAGMVEAVDRTRGSTAAPITRVDRRERRRGPGRPRNGE</sequence>
<dbReference type="PANTHER" id="PTHR45527">
    <property type="entry name" value="NONRIBOSOMAL PEPTIDE SYNTHETASE"/>
    <property type="match status" value="1"/>
</dbReference>
<dbReference type="Gene3D" id="3.40.50.1820">
    <property type="entry name" value="alpha/beta hydrolase"/>
    <property type="match status" value="1"/>
</dbReference>
<proteinExistence type="predicted"/>
<dbReference type="RefSeq" id="WP_344942263.1">
    <property type="nucleotide sequence ID" value="NZ_BAAAZR010000009.1"/>
</dbReference>
<dbReference type="InterPro" id="IPR010071">
    <property type="entry name" value="AA_adenyl_dom"/>
</dbReference>
<dbReference type="CDD" id="cd19531">
    <property type="entry name" value="LCL_NRPS-like"/>
    <property type="match status" value="2"/>
</dbReference>
<evidence type="ECO:0000256" key="1">
    <source>
        <dbReference type="ARBA" id="ARBA00001957"/>
    </source>
</evidence>
<comment type="cofactor">
    <cofactor evidence="1">
        <name>pantetheine 4'-phosphate</name>
        <dbReference type="ChEBI" id="CHEBI:47942"/>
    </cofactor>
</comment>
<dbReference type="Pfam" id="PF00501">
    <property type="entry name" value="AMP-binding"/>
    <property type="match status" value="3"/>
</dbReference>
<protein>
    <recommendedName>
        <fullName evidence="5">Carrier domain-containing protein</fullName>
    </recommendedName>
</protein>
<dbReference type="InterPro" id="IPR009081">
    <property type="entry name" value="PP-bd_ACP"/>
</dbReference>
<evidence type="ECO:0000256" key="4">
    <source>
        <dbReference type="SAM" id="MobiDB-lite"/>
    </source>
</evidence>
<dbReference type="InterPro" id="IPR029058">
    <property type="entry name" value="AB_hydrolase_fold"/>
</dbReference>
<dbReference type="InterPro" id="IPR001242">
    <property type="entry name" value="Condensation_dom"/>
</dbReference>
<dbReference type="Gene3D" id="3.40.50.12780">
    <property type="entry name" value="N-terminal domain of ligase-like"/>
    <property type="match status" value="1"/>
</dbReference>
<dbReference type="SUPFAM" id="SSF52777">
    <property type="entry name" value="CoA-dependent acyltransferases"/>
    <property type="match status" value="6"/>
</dbReference>
<evidence type="ECO:0000256" key="2">
    <source>
        <dbReference type="ARBA" id="ARBA00022450"/>
    </source>
</evidence>
<dbReference type="SMART" id="SM00823">
    <property type="entry name" value="PKS_PP"/>
    <property type="match status" value="3"/>
</dbReference>
<keyword evidence="7" id="KW-1185">Reference proteome</keyword>
<reference evidence="7" key="1">
    <citation type="journal article" date="2019" name="Int. J. Syst. Evol. Microbiol.">
        <title>The Global Catalogue of Microorganisms (GCM) 10K type strain sequencing project: providing services to taxonomists for standard genome sequencing and annotation.</title>
        <authorList>
            <consortium name="The Broad Institute Genomics Platform"/>
            <consortium name="The Broad Institute Genome Sequencing Center for Infectious Disease"/>
            <person name="Wu L."/>
            <person name="Ma J."/>
        </authorList>
    </citation>
    <scope>NUCLEOTIDE SEQUENCE [LARGE SCALE GENOMIC DNA]</scope>
    <source>
        <strain evidence="7">JCM 16908</strain>
    </source>
</reference>
<dbReference type="EMBL" id="BAAAZR010000009">
    <property type="protein sequence ID" value="GAA3816002.1"/>
    <property type="molecule type" value="Genomic_DNA"/>
</dbReference>
<dbReference type="PROSITE" id="PS50075">
    <property type="entry name" value="CARRIER"/>
    <property type="match status" value="3"/>
</dbReference>
<dbReference type="Gene3D" id="3.40.50.980">
    <property type="match status" value="4"/>
</dbReference>
<comment type="caution">
    <text evidence="6">The sequence shown here is derived from an EMBL/GenBank/DDBJ whole genome shotgun (WGS) entry which is preliminary data.</text>
</comment>
<organism evidence="6 7">
    <name type="scientific">Sphaerisporangium flaviroseum</name>
    <dbReference type="NCBI Taxonomy" id="509199"/>
    <lineage>
        <taxon>Bacteria</taxon>
        <taxon>Bacillati</taxon>
        <taxon>Actinomycetota</taxon>
        <taxon>Actinomycetes</taxon>
        <taxon>Streptosporangiales</taxon>
        <taxon>Streptosporangiaceae</taxon>
        <taxon>Sphaerisporangium</taxon>
    </lineage>
</organism>
<dbReference type="NCBIfam" id="NF003417">
    <property type="entry name" value="PRK04813.1"/>
    <property type="match status" value="4"/>
</dbReference>
<dbReference type="Pfam" id="PF00668">
    <property type="entry name" value="Condensation"/>
    <property type="match status" value="3"/>
</dbReference>
<feature type="region of interest" description="Disordered" evidence="4">
    <location>
        <begin position="2004"/>
        <end position="2023"/>
    </location>
</feature>
<evidence type="ECO:0000313" key="6">
    <source>
        <dbReference type="EMBL" id="GAA3816002.1"/>
    </source>
</evidence>
<feature type="compositionally biased region" description="Basic and acidic residues" evidence="4">
    <location>
        <begin position="965"/>
        <end position="976"/>
    </location>
</feature>
<dbReference type="Gene3D" id="3.30.559.30">
    <property type="entry name" value="Nonribosomal peptide synthetase, condensation domain"/>
    <property type="match status" value="3"/>
</dbReference>
<keyword evidence="3" id="KW-0597">Phosphoprotein</keyword>
<dbReference type="Gene3D" id="1.10.1200.10">
    <property type="entry name" value="ACP-like"/>
    <property type="match status" value="2"/>
</dbReference>
<feature type="domain" description="Carrier" evidence="5">
    <location>
        <begin position="991"/>
        <end position="1068"/>
    </location>
</feature>
<dbReference type="SUPFAM" id="SSF56801">
    <property type="entry name" value="Acetyl-CoA synthetase-like"/>
    <property type="match status" value="3"/>
</dbReference>
<gene>
    <name evidence="6" type="ORF">GCM10022226_40930</name>
</gene>
<dbReference type="InterPro" id="IPR006162">
    <property type="entry name" value="Ppantetheine_attach_site"/>
</dbReference>
<dbReference type="InterPro" id="IPR036736">
    <property type="entry name" value="ACP-like_sf"/>
</dbReference>
<dbReference type="InterPro" id="IPR025110">
    <property type="entry name" value="AMP-bd_C"/>
</dbReference>
<dbReference type="InterPro" id="IPR023213">
    <property type="entry name" value="CAT-like_dom_sf"/>
</dbReference>
<dbReference type="InterPro" id="IPR042099">
    <property type="entry name" value="ANL_N_sf"/>
</dbReference>
<dbReference type="Pfam" id="PF13193">
    <property type="entry name" value="AMP-binding_C"/>
    <property type="match status" value="3"/>
</dbReference>
<dbReference type="Proteomes" id="UP001500888">
    <property type="component" value="Unassembled WGS sequence"/>
</dbReference>
<feature type="region of interest" description="Disordered" evidence="4">
    <location>
        <begin position="2099"/>
        <end position="2118"/>
    </location>
</feature>
<accession>A0ABP7IE07</accession>
<dbReference type="Pfam" id="PF00550">
    <property type="entry name" value="PP-binding"/>
    <property type="match status" value="3"/>
</dbReference>
<name>A0ABP7IE07_9ACTN</name>
<keyword evidence="2" id="KW-0596">Phosphopantetheine</keyword>
<dbReference type="SUPFAM" id="SSF47336">
    <property type="entry name" value="ACP-like"/>
    <property type="match status" value="3"/>
</dbReference>
<dbReference type="InterPro" id="IPR020806">
    <property type="entry name" value="PKS_PP-bd"/>
</dbReference>
<evidence type="ECO:0000256" key="3">
    <source>
        <dbReference type="ARBA" id="ARBA00022553"/>
    </source>
</evidence>
<dbReference type="Gene3D" id="3.30.559.10">
    <property type="entry name" value="Chloramphenicol acetyltransferase-like domain"/>
    <property type="match status" value="3"/>
</dbReference>
<dbReference type="InterPro" id="IPR020845">
    <property type="entry name" value="AMP-binding_CS"/>
</dbReference>
<dbReference type="NCBIfam" id="TIGR01733">
    <property type="entry name" value="AA-adenyl-dom"/>
    <property type="match status" value="2"/>
</dbReference>
<feature type="domain" description="Carrier" evidence="5">
    <location>
        <begin position="2025"/>
        <end position="2102"/>
    </location>
</feature>